<dbReference type="EMBL" id="JAPEUY010000011">
    <property type="protein sequence ID" value="KAJ4368461.1"/>
    <property type="molecule type" value="Genomic_DNA"/>
</dbReference>
<feature type="region of interest" description="Disordered" evidence="1">
    <location>
        <begin position="218"/>
        <end position="258"/>
    </location>
</feature>
<organism evidence="2 3">
    <name type="scientific">Neocucurbitaria cava</name>
    <dbReference type="NCBI Taxonomy" id="798079"/>
    <lineage>
        <taxon>Eukaryota</taxon>
        <taxon>Fungi</taxon>
        <taxon>Dikarya</taxon>
        <taxon>Ascomycota</taxon>
        <taxon>Pezizomycotina</taxon>
        <taxon>Dothideomycetes</taxon>
        <taxon>Pleosporomycetidae</taxon>
        <taxon>Pleosporales</taxon>
        <taxon>Pleosporineae</taxon>
        <taxon>Cucurbitariaceae</taxon>
        <taxon>Neocucurbitaria</taxon>
    </lineage>
</organism>
<feature type="compositionally biased region" description="Polar residues" evidence="1">
    <location>
        <begin position="109"/>
        <end position="120"/>
    </location>
</feature>
<evidence type="ECO:0000313" key="2">
    <source>
        <dbReference type="EMBL" id="KAJ4368461.1"/>
    </source>
</evidence>
<evidence type="ECO:0000313" key="3">
    <source>
        <dbReference type="Proteomes" id="UP001140560"/>
    </source>
</evidence>
<reference evidence="2" key="1">
    <citation type="submission" date="2022-10" db="EMBL/GenBank/DDBJ databases">
        <title>Tapping the CABI collections for fungal endophytes: first genome assemblies for Collariella, Neodidymelliopsis, Ascochyta clinopodiicola, Didymella pomorum, Didymosphaeria variabile, Neocosmospora piperis and Neocucurbitaria cava.</title>
        <authorList>
            <person name="Hill R."/>
        </authorList>
    </citation>
    <scope>NUCLEOTIDE SEQUENCE</scope>
    <source>
        <strain evidence="2">IMI 356814</strain>
    </source>
</reference>
<name>A0A9W9CLC4_9PLEO</name>
<accession>A0A9W9CLC4</accession>
<gene>
    <name evidence="2" type="ORF">N0V83_006818</name>
</gene>
<comment type="caution">
    <text evidence="2">The sequence shown here is derived from an EMBL/GenBank/DDBJ whole genome shotgun (WGS) entry which is preliminary data.</text>
</comment>
<sequence>MTTLQLSPHLLVGMSATDIAIFDGTLGDAESLAELHKRKDIFVADRELMPDLQSRGLATFNTAVDTDIPSAMSSGQPVVSFLKRVLITIGALYKEQEQRDLDVDAESTGGESESNQNASVQEHRVDPWLDTNRSTANTKQNTEHIDLDENQLSPSRLDAAVAARKKRKLLTHGNRRKVEMVPPVAKIDNIDMPQHMDNVANGLPTASELPLTGTRAFNSKRHQQPSQTRNPARGVGSKQAPPKQTSMKHSTKGDGRPSLIVKLKVPRQFLALHQVDNMTPSKPRRKRRGKYKSAEFVASDTEASDAEMCDTPFNDLNSKKRKRGSTAHTSHSPNAANIKARKCSQQRLSKIRALGNSLQHLSLLLQHLL</sequence>
<evidence type="ECO:0000256" key="1">
    <source>
        <dbReference type="SAM" id="MobiDB-lite"/>
    </source>
</evidence>
<feature type="region of interest" description="Disordered" evidence="1">
    <location>
        <begin position="98"/>
        <end position="150"/>
    </location>
</feature>
<feature type="compositionally biased region" description="Polar residues" evidence="1">
    <location>
        <begin position="131"/>
        <end position="140"/>
    </location>
</feature>
<dbReference type="Proteomes" id="UP001140560">
    <property type="component" value="Unassembled WGS sequence"/>
</dbReference>
<feature type="compositionally biased region" description="Basic residues" evidence="1">
    <location>
        <begin position="282"/>
        <end position="291"/>
    </location>
</feature>
<feature type="region of interest" description="Disordered" evidence="1">
    <location>
        <begin position="274"/>
        <end position="293"/>
    </location>
</feature>
<dbReference type="OrthoDB" id="3790485at2759"/>
<keyword evidence="3" id="KW-1185">Reference proteome</keyword>
<dbReference type="AlphaFoldDB" id="A0A9W9CLC4"/>
<protein>
    <submittedName>
        <fullName evidence="2">Uncharacterized protein</fullName>
    </submittedName>
</protein>
<proteinExistence type="predicted"/>